<dbReference type="Gene3D" id="3.10.129.10">
    <property type="entry name" value="Hotdog Thioesterase"/>
    <property type="match status" value="1"/>
</dbReference>
<dbReference type="PANTHER" id="PTHR31793">
    <property type="entry name" value="4-HYDROXYBENZOYL-COA THIOESTERASE FAMILY MEMBER"/>
    <property type="match status" value="1"/>
</dbReference>
<proteinExistence type="predicted"/>
<evidence type="ECO:0000313" key="2">
    <source>
        <dbReference type="Proteomes" id="UP000074119"/>
    </source>
</evidence>
<dbReference type="InterPro" id="IPR029069">
    <property type="entry name" value="HotDog_dom_sf"/>
</dbReference>
<evidence type="ECO:0008006" key="3">
    <source>
        <dbReference type="Google" id="ProtNLM"/>
    </source>
</evidence>
<dbReference type="InterPro" id="IPR050563">
    <property type="entry name" value="4-hydroxybenzoyl-CoA_TE"/>
</dbReference>
<dbReference type="GO" id="GO:0047617">
    <property type="term" value="F:fatty acyl-CoA hydrolase activity"/>
    <property type="evidence" value="ECO:0007669"/>
    <property type="project" value="TreeGrafter"/>
</dbReference>
<sequence>MQLQHSRTDIQVRFSDLDLLGHVSNSYYAQYFDLARVTFFRQIAKHIKHPVPSYVVASVKMDMLREIRFDDRVVVDTWCSRVGTKSMTIEHVIYANGEKATTCQTVLVGFDRDTRSSTALPTDWEVSDLSDVIPPSKT</sequence>
<dbReference type="STRING" id="1470434.AZF00_09290"/>
<dbReference type="SUPFAM" id="SSF54637">
    <property type="entry name" value="Thioesterase/thiol ester dehydrase-isomerase"/>
    <property type="match status" value="1"/>
</dbReference>
<dbReference type="EMBL" id="CP014544">
    <property type="protein sequence ID" value="AMO68482.1"/>
    <property type="molecule type" value="Genomic_DNA"/>
</dbReference>
<name>A0A127M5H4_9GAMM</name>
<dbReference type="CDD" id="cd00586">
    <property type="entry name" value="4HBT"/>
    <property type="match status" value="1"/>
</dbReference>
<evidence type="ECO:0000313" key="1">
    <source>
        <dbReference type="EMBL" id="AMO68482.1"/>
    </source>
</evidence>
<protein>
    <recommendedName>
        <fullName evidence="3">Thioesterase</fullName>
    </recommendedName>
</protein>
<reference evidence="1 2" key="1">
    <citation type="submission" date="2015-12" db="EMBL/GenBank/DDBJ databases">
        <authorList>
            <person name="Shamseldin A."/>
            <person name="Moawad H."/>
            <person name="Abd El-Rahim W.M."/>
            <person name="Sadowsky M.J."/>
        </authorList>
    </citation>
    <scope>NUCLEOTIDE SEQUENCE [LARGE SCALE GENOMIC DNA]</scope>
    <source>
        <strain evidence="1 2">SM2</strain>
    </source>
</reference>
<organism evidence="1 2">
    <name type="scientific">Zhongshania aliphaticivorans</name>
    <dbReference type="NCBI Taxonomy" id="1470434"/>
    <lineage>
        <taxon>Bacteria</taxon>
        <taxon>Pseudomonadati</taxon>
        <taxon>Pseudomonadota</taxon>
        <taxon>Gammaproteobacteria</taxon>
        <taxon>Cellvibrionales</taxon>
        <taxon>Spongiibacteraceae</taxon>
        <taxon>Zhongshania</taxon>
    </lineage>
</organism>
<dbReference type="KEGG" id="zal:AZF00_09290"/>
<dbReference type="Proteomes" id="UP000074119">
    <property type="component" value="Chromosome"/>
</dbReference>
<dbReference type="Pfam" id="PF13279">
    <property type="entry name" value="4HBT_2"/>
    <property type="match status" value="1"/>
</dbReference>
<accession>A0A127M5H4</accession>
<gene>
    <name evidence="1" type="ORF">AZF00_09290</name>
</gene>
<dbReference type="PANTHER" id="PTHR31793:SF24">
    <property type="entry name" value="LONG-CHAIN ACYL-COA THIOESTERASE FADM"/>
    <property type="match status" value="1"/>
</dbReference>
<dbReference type="AlphaFoldDB" id="A0A127M5H4"/>
<dbReference type="RefSeq" id="WP_008250134.1">
    <property type="nucleotide sequence ID" value="NZ_CP014544.1"/>
</dbReference>